<feature type="compositionally biased region" description="Acidic residues" evidence="1">
    <location>
        <begin position="101"/>
        <end position="111"/>
    </location>
</feature>
<sequence length="111" mass="12083">MAAEAIVSTVLEQLTSIIGKEVEQEVRLVTEEEEMQPGSTKEGRKQKHEFNRLMAAMCRTLEAHFLCSSCFCWGVLTFQKASGNVTSLGVSSQSNAVAGEDSNEVEDVGLL</sequence>
<organism evidence="2 3">
    <name type="scientific">Acer yangbiense</name>
    <dbReference type="NCBI Taxonomy" id="1000413"/>
    <lineage>
        <taxon>Eukaryota</taxon>
        <taxon>Viridiplantae</taxon>
        <taxon>Streptophyta</taxon>
        <taxon>Embryophyta</taxon>
        <taxon>Tracheophyta</taxon>
        <taxon>Spermatophyta</taxon>
        <taxon>Magnoliopsida</taxon>
        <taxon>eudicotyledons</taxon>
        <taxon>Gunneridae</taxon>
        <taxon>Pentapetalae</taxon>
        <taxon>rosids</taxon>
        <taxon>malvids</taxon>
        <taxon>Sapindales</taxon>
        <taxon>Sapindaceae</taxon>
        <taxon>Hippocastanoideae</taxon>
        <taxon>Acereae</taxon>
        <taxon>Acer</taxon>
    </lineage>
</organism>
<comment type="caution">
    <text evidence="2">The sequence shown here is derived from an EMBL/GenBank/DDBJ whole genome shotgun (WGS) entry which is preliminary data.</text>
</comment>
<dbReference type="OrthoDB" id="1825053at2759"/>
<gene>
    <name evidence="2" type="ORF">EZV62_003754</name>
</gene>
<dbReference type="EMBL" id="VAHF01000002">
    <property type="protein sequence ID" value="TXG68819.1"/>
    <property type="molecule type" value="Genomic_DNA"/>
</dbReference>
<protein>
    <submittedName>
        <fullName evidence="2">Uncharacterized protein</fullName>
    </submittedName>
</protein>
<evidence type="ECO:0000313" key="3">
    <source>
        <dbReference type="Proteomes" id="UP000323000"/>
    </source>
</evidence>
<dbReference type="Proteomes" id="UP000323000">
    <property type="component" value="Chromosome 2"/>
</dbReference>
<keyword evidence="3" id="KW-1185">Reference proteome</keyword>
<name>A0A5C7IIB3_9ROSI</name>
<proteinExistence type="predicted"/>
<dbReference type="AlphaFoldDB" id="A0A5C7IIB3"/>
<reference evidence="3" key="1">
    <citation type="journal article" date="2019" name="Gigascience">
        <title>De novo genome assembly of the endangered Acer yangbiense, a plant species with extremely small populations endemic to Yunnan Province, China.</title>
        <authorList>
            <person name="Yang J."/>
            <person name="Wariss H.M."/>
            <person name="Tao L."/>
            <person name="Zhang R."/>
            <person name="Yun Q."/>
            <person name="Hollingsworth P."/>
            <person name="Dao Z."/>
            <person name="Luo G."/>
            <person name="Guo H."/>
            <person name="Ma Y."/>
            <person name="Sun W."/>
        </authorList>
    </citation>
    <scope>NUCLEOTIDE SEQUENCE [LARGE SCALE GENOMIC DNA]</scope>
    <source>
        <strain evidence="3">cv. Malutang</strain>
    </source>
</reference>
<feature type="region of interest" description="Disordered" evidence="1">
    <location>
        <begin position="91"/>
        <end position="111"/>
    </location>
</feature>
<accession>A0A5C7IIB3</accession>
<evidence type="ECO:0000313" key="2">
    <source>
        <dbReference type="EMBL" id="TXG68819.1"/>
    </source>
</evidence>
<evidence type="ECO:0000256" key="1">
    <source>
        <dbReference type="SAM" id="MobiDB-lite"/>
    </source>
</evidence>